<keyword evidence="6" id="KW-1185">Reference proteome</keyword>
<dbReference type="EMBL" id="JAGRRH010000019">
    <property type="protein sequence ID" value="KAG7349054.1"/>
    <property type="molecule type" value="Genomic_DNA"/>
</dbReference>
<gene>
    <name evidence="5" type="ORF">IV203_011651</name>
</gene>
<evidence type="ECO:0000313" key="5">
    <source>
        <dbReference type="EMBL" id="KAG7349054.1"/>
    </source>
</evidence>
<evidence type="ECO:0000256" key="4">
    <source>
        <dbReference type="SAM" id="SignalP"/>
    </source>
</evidence>
<dbReference type="AlphaFoldDB" id="A0A9K3KS72"/>
<accession>A0A9K3KS72</accession>
<reference evidence="5" key="1">
    <citation type="journal article" date="2021" name="Sci. Rep.">
        <title>Diploid genomic architecture of Nitzschia inconspicua, an elite biomass production diatom.</title>
        <authorList>
            <person name="Oliver A."/>
            <person name="Podell S."/>
            <person name="Pinowska A."/>
            <person name="Traller J.C."/>
            <person name="Smith S.R."/>
            <person name="McClure R."/>
            <person name="Beliaev A."/>
            <person name="Bohutskyi P."/>
            <person name="Hill E.A."/>
            <person name="Rabines A."/>
            <person name="Zheng H."/>
            <person name="Allen L.Z."/>
            <person name="Kuo A."/>
            <person name="Grigoriev I.V."/>
            <person name="Allen A.E."/>
            <person name="Hazlebeck D."/>
            <person name="Allen E.E."/>
        </authorList>
    </citation>
    <scope>NUCLEOTIDE SEQUENCE</scope>
    <source>
        <strain evidence="5">Hildebrandi</strain>
    </source>
</reference>
<dbReference type="InterPro" id="IPR002347">
    <property type="entry name" value="SDR_fam"/>
</dbReference>
<feature type="chain" id="PRO_5039889142" evidence="4">
    <location>
        <begin position="22"/>
        <end position="319"/>
    </location>
</feature>
<organism evidence="5 6">
    <name type="scientific">Nitzschia inconspicua</name>
    <dbReference type="NCBI Taxonomy" id="303405"/>
    <lineage>
        <taxon>Eukaryota</taxon>
        <taxon>Sar</taxon>
        <taxon>Stramenopiles</taxon>
        <taxon>Ochrophyta</taxon>
        <taxon>Bacillariophyta</taxon>
        <taxon>Bacillariophyceae</taxon>
        <taxon>Bacillariophycidae</taxon>
        <taxon>Bacillariales</taxon>
        <taxon>Bacillariaceae</taxon>
        <taxon>Nitzschia</taxon>
    </lineage>
</organism>
<keyword evidence="3" id="KW-0560">Oxidoreductase</keyword>
<dbReference type="Pfam" id="PF00106">
    <property type="entry name" value="adh_short"/>
    <property type="match status" value="1"/>
</dbReference>
<evidence type="ECO:0000313" key="6">
    <source>
        <dbReference type="Proteomes" id="UP000693970"/>
    </source>
</evidence>
<dbReference type="PANTHER" id="PTHR43490">
    <property type="entry name" value="(+)-NEOMENTHOL DEHYDROGENASE"/>
    <property type="match status" value="1"/>
</dbReference>
<comment type="similarity">
    <text evidence="1">Belongs to the short-chain dehydrogenases/reductases (SDR) family.</text>
</comment>
<dbReference type="PANTHER" id="PTHR43490:SF99">
    <property type="entry name" value="SHORT-CHAIN DEHYDROGENASE_REDUCTASE"/>
    <property type="match status" value="1"/>
</dbReference>
<sequence>MTVLHLLLISFILACTSTAFAEALNSHSSSNNMKRVLVTGANKGIGKACCQKLLEEHSDVFVWLGSRSSERGEEAVHDIIKSVGGDCQDRIAMVTLDISSEESVVQAAAKIQQQLKGDEKLYGIINNAGIIRGPDHSVVETNYFGTKRVVNAFLPLLQRPGGRIVNVASASGPNFVQGLSQRDTLYKVLKEPWTIEGGLDGVDELAKKYCDQYGSSYGFSKALVNAYNLLLARSQPELIVNAVTPGWIKTDMTVGQGATNPPSQGAVPPVWALMDPELESTTTGLYYGSDCKRSPIHVYRSPGDPVYNGPTGIEATSSK</sequence>
<evidence type="ECO:0000256" key="2">
    <source>
        <dbReference type="ARBA" id="ARBA00022857"/>
    </source>
</evidence>
<name>A0A9K3KS72_9STRA</name>
<dbReference type="Proteomes" id="UP000693970">
    <property type="component" value="Unassembled WGS sequence"/>
</dbReference>
<proteinExistence type="inferred from homology"/>
<dbReference type="GO" id="GO:0016491">
    <property type="term" value="F:oxidoreductase activity"/>
    <property type="evidence" value="ECO:0007669"/>
    <property type="project" value="UniProtKB-KW"/>
</dbReference>
<evidence type="ECO:0000256" key="3">
    <source>
        <dbReference type="ARBA" id="ARBA00023002"/>
    </source>
</evidence>
<dbReference type="OrthoDB" id="1933717at2759"/>
<evidence type="ECO:0000256" key="1">
    <source>
        <dbReference type="ARBA" id="ARBA00006484"/>
    </source>
</evidence>
<keyword evidence="4" id="KW-0732">Signal</keyword>
<comment type="caution">
    <text evidence="5">The sequence shown here is derived from an EMBL/GenBank/DDBJ whole genome shotgun (WGS) entry which is preliminary data.</text>
</comment>
<reference evidence="5" key="2">
    <citation type="submission" date="2021-04" db="EMBL/GenBank/DDBJ databases">
        <authorList>
            <person name="Podell S."/>
        </authorList>
    </citation>
    <scope>NUCLEOTIDE SEQUENCE</scope>
    <source>
        <strain evidence="5">Hildebrandi</strain>
    </source>
</reference>
<feature type="signal peptide" evidence="4">
    <location>
        <begin position="1"/>
        <end position="21"/>
    </location>
</feature>
<protein>
    <submittedName>
        <fullName evidence="5">Short-chain dehydrogenase/reductase SDR</fullName>
    </submittedName>
</protein>
<keyword evidence="2" id="KW-0521">NADP</keyword>
<dbReference type="GO" id="GO:0016020">
    <property type="term" value="C:membrane"/>
    <property type="evidence" value="ECO:0007669"/>
    <property type="project" value="TreeGrafter"/>
</dbReference>